<reference evidence="1 2" key="1">
    <citation type="submission" date="2018-06" db="EMBL/GenBank/DDBJ databases">
        <title>WGS assembly of Brassica rapa FPsc.</title>
        <authorList>
            <person name="Bowman J."/>
            <person name="Kohchi T."/>
            <person name="Yamato K."/>
            <person name="Jenkins J."/>
            <person name="Shu S."/>
            <person name="Ishizaki K."/>
            <person name="Yamaoka S."/>
            <person name="Nishihama R."/>
            <person name="Nakamura Y."/>
            <person name="Berger F."/>
            <person name="Adam C."/>
            <person name="Aki S."/>
            <person name="Althoff F."/>
            <person name="Araki T."/>
            <person name="Arteaga-Vazquez M."/>
            <person name="Balasubrmanian S."/>
            <person name="Bauer D."/>
            <person name="Boehm C."/>
            <person name="Briginshaw L."/>
            <person name="Caballero-Perez J."/>
            <person name="Catarino B."/>
            <person name="Chen F."/>
            <person name="Chiyoda S."/>
            <person name="Chovatia M."/>
            <person name="Davies K."/>
            <person name="Delmans M."/>
            <person name="Demura T."/>
            <person name="Dierschke T."/>
            <person name="Dolan L."/>
            <person name="Dorantes-Acosta A."/>
            <person name="Eklund D."/>
            <person name="Florent S."/>
            <person name="Flores-Sandoval E."/>
            <person name="Fujiyama A."/>
            <person name="Fukuzawa H."/>
            <person name="Galik B."/>
            <person name="Grimanelli D."/>
            <person name="Grimwood J."/>
            <person name="Grossniklaus U."/>
            <person name="Hamada T."/>
            <person name="Haseloff J."/>
            <person name="Hetherington A."/>
            <person name="Higo A."/>
            <person name="Hirakawa Y."/>
            <person name="Hundley H."/>
            <person name="Ikeda Y."/>
            <person name="Inoue K."/>
            <person name="Inoue S."/>
            <person name="Ishida S."/>
            <person name="Jia Q."/>
            <person name="Kakita M."/>
            <person name="Kanazawa T."/>
            <person name="Kawai Y."/>
            <person name="Kawashima T."/>
            <person name="Kennedy M."/>
            <person name="Kinose K."/>
            <person name="Kinoshita T."/>
            <person name="Kohara Y."/>
            <person name="Koide E."/>
            <person name="Komatsu K."/>
            <person name="Kopischke S."/>
            <person name="Kubo M."/>
            <person name="Kyozuka J."/>
            <person name="Lagercrantz U."/>
            <person name="Lin S."/>
            <person name="Lindquist E."/>
            <person name="Lipzen A."/>
            <person name="Lu C."/>
            <person name="Luna E."/>
            <person name="Martienssen R."/>
            <person name="Minamino N."/>
            <person name="Mizutani M."/>
            <person name="Mizutani M."/>
            <person name="Mochizuki N."/>
            <person name="Monte I."/>
            <person name="Mosher R."/>
            <person name="Nagasaki H."/>
            <person name="Nakagami H."/>
            <person name="Naramoto S."/>
            <person name="Nishitani K."/>
            <person name="Ohtani M."/>
            <person name="Okamoto T."/>
            <person name="Okumura M."/>
            <person name="Phillips J."/>
            <person name="Pollak B."/>
            <person name="Reinders A."/>
            <person name="Roevekamp M."/>
            <person name="Sano R."/>
            <person name="Sawa S."/>
            <person name="Schmid M."/>
            <person name="Shirakawa M."/>
            <person name="Solano R."/>
            <person name="Spunde A."/>
            <person name="Suetsugu N."/>
            <person name="Sugano S."/>
            <person name="Sugiyama A."/>
            <person name="Sun R."/>
            <person name="Suzuki Y."/>
            <person name="Takenaka M."/>
            <person name="Takezawa D."/>
            <person name="Tomogane H."/>
            <person name="Tsuzuki M."/>
            <person name="Ueda T."/>
            <person name="Umeda M."/>
            <person name="Ward J."/>
            <person name="Watanabe Y."/>
            <person name="Yazaki K."/>
            <person name="Yokoyama R."/>
            <person name="Yoshitake Y."/>
            <person name="Yotsui I."/>
            <person name="Zachgo S."/>
            <person name="Schmutz J."/>
        </authorList>
    </citation>
    <scope>NUCLEOTIDE SEQUENCE [LARGE SCALE GENOMIC DNA]</scope>
    <source>
        <strain evidence="2">cv. B-3</strain>
    </source>
</reference>
<proteinExistence type="predicted"/>
<accession>A0A398AQZ8</accession>
<name>A0A398AQZ8_BRACM</name>
<dbReference type="Proteomes" id="UP000264353">
    <property type="component" value="Chromosome A1"/>
</dbReference>
<feature type="non-terminal residue" evidence="1">
    <location>
        <position position="122"/>
    </location>
</feature>
<organism evidence="1 2">
    <name type="scientific">Brassica campestris</name>
    <name type="common">Field mustard</name>
    <dbReference type="NCBI Taxonomy" id="3711"/>
    <lineage>
        <taxon>Eukaryota</taxon>
        <taxon>Viridiplantae</taxon>
        <taxon>Streptophyta</taxon>
        <taxon>Embryophyta</taxon>
        <taxon>Tracheophyta</taxon>
        <taxon>Spermatophyta</taxon>
        <taxon>Magnoliopsida</taxon>
        <taxon>eudicotyledons</taxon>
        <taxon>Gunneridae</taxon>
        <taxon>Pentapetalae</taxon>
        <taxon>rosids</taxon>
        <taxon>malvids</taxon>
        <taxon>Brassicales</taxon>
        <taxon>Brassicaceae</taxon>
        <taxon>Brassiceae</taxon>
        <taxon>Brassica</taxon>
    </lineage>
</organism>
<sequence>MIRSLEKLGELLGEYSDPWNLFERRTRICKPGNNLNQKGNVSLNLLSSTDLGSSPDNWLRPTSSEIKATLTDSSRNFPERLLFRRCKIESLVLKFSKHRGIEPLKLLLDKTRTSRESSSQIV</sequence>
<evidence type="ECO:0000313" key="1">
    <source>
        <dbReference type="EMBL" id="RID79314.1"/>
    </source>
</evidence>
<gene>
    <name evidence="1" type="ORF">BRARA_A02060</name>
</gene>
<dbReference type="EMBL" id="CM010628">
    <property type="protein sequence ID" value="RID79314.1"/>
    <property type="molecule type" value="Genomic_DNA"/>
</dbReference>
<protein>
    <submittedName>
        <fullName evidence="1">Uncharacterized protein</fullName>
    </submittedName>
</protein>
<dbReference type="AlphaFoldDB" id="A0A398AQZ8"/>
<evidence type="ECO:0000313" key="2">
    <source>
        <dbReference type="Proteomes" id="UP000264353"/>
    </source>
</evidence>